<evidence type="ECO:0000256" key="2">
    <source>
        <dbReference type="SAM" id="MobiDB-lite"/>
    </source>
</evidence>
<dbReference type="Proteomes" id="UP000019132">
    <property type="component" value="Unassembled WGS sequence"/>
</dbReference>
<dbReference type="AlphaFoldDB" id="K3WJ42"/>
<feature type="compositionally biased region" description="Acidic residues" evidence="2">
    <location>
        <begin position="50"/>
        <end position="61"/>
    </location>
</feature>
<reference evidence="3" key="3">
    <citation type="submission" date="2015-02" db="UniProtKB">
        <authorList>
            <consortium name="EnsemblProtists"/>
        </authorList>
    </citation>
    <scope>IDENTIFICATION</scope>
    <source>
        <strain evidence="3">DAOM BR144</strain>
    </source>
</reference>
<feature type="region of interest" description="Disordered" evidence="2">
    <location>
        <begin position="329"/>
        <end position="364"/>
    </location>
</feature>
<feature type="coiled-coil region" evidence="1">
    <location>
        <begin position="110"/>
        <end position="144"/>
    </location>
</feature>
<keyword evidence="4" id="KW-1185">Reference proteome</keyword>
<sequence length="488" mass="55296">MSAQLAAPAVSLSARKAAPFALEFDSDDADNEDNNREDDGTPLSPGGYESEYDESDDDEVDEEEEAAFAMMNQLQLLETRNARTFGRSTSSGAAFLNHGNLNDKRSSSLVNSAGMELKQAEERIVKLEAQLLDAEETIYHLKAEKLQALRDVEKLTIALEDMRSSHSNDEKIADKINLNIWEAQNSSFEDGEGGQQRSEDNYGDASDDDGNNIDVGKRNGGLQGRSLEELREYVRELQYRLEDQGKDHVLEQEERMAVIREQELELRQLKQELDTMTEKYDELLETHQQQSRQVHLHSSTSSSSRQGDTSAAPPFDYDHDEEEFVLHRGLKRKSSSSMDSSSSALFETGHGSTYSNGTEVEYPTTSPAPWREELVRHPTPHFDLDSPEVHYLLHSWTTNLQKLQYLRMWFAQVAMPSQKRGSGAPLPPDFPLGVELPRLSPEIRDGFLTLVVPLLRKQTLRDIVVHSRQYNDAYHTDLRIRVVPRPLF</sequence>
<feature type="compositionally biased region" description="Polar residues" evidence="2">
    <location>
        <begin position="286"/>
        <end position="297"/>
    </location>
</feature>
<reference evidence="4" key="2">
    <citation type="submission" date="2010-04" db="EMBL/GenBank/DDBJ databases">
        <authorList>
            <person name="Buell R."/>
            <person name="Hamilton J."/>
            <person name="Hostetler J."/>
        </authorList>
    </citation>
    <scope>NUCLEOTIDE SEQUENCE [LARGE SCALE GENOMIC DNA]</scope>
    <source>
        <strain evidence="4">DAOM:BR144</strain>
    </source>
</reference>
<feature type="compositionally biased region" description="Polar residues" evidence="2">
    <location>
        <begin position="350"/>
        <end position="364"/>
    </location>
</feature>
<dbReference type="EnsemblProtists" id="PYU1_T004984">
    <property type="protein sequence ID" value="PYU1_T004984"/>
    <property type="gene ID" value="PYU1_G004973"/>
</dbReference>
<protein>
    <submittedName>
        <fullName evidence="3">Uncharacterized protein</fullName>
    </submittedName>
</protein>
<dbReference type="eggNOG" id="ENOG502RY8W">
    <property type="taxonomic scope" value="Eukaryota"/>
</dbReference>
<feature type="region of interest" description="Disordered" evidence="2">
    <location>
        <begin position="187"/>
        <end position="221"/>
    </location>
</feature>
<feature type="region of interest" description="Disordered" evidence="2">
    <location>
        <begin position="23"/>
        <end position="61"/>
    </location>
</feature>
<evidence type="ECO:0000313" key="3">
    <source>
        <dbReference type="EnsemblProtists" id="PYU1_T004984"/>
    </source>
</evidence>
<dbReference type="HOGENOM" id="CLU_559603_0_0_1"/>
<feature type="region of interest" description="Disordered" evidence="2">
    <location>
        <begin position="286"/>
        <end position="317"/>
    </location>
</feature>
<organism evidence="3 4">
    <name type="scientific">Globisporangium ultimum (strain ATCC 200006 / CBS 805.95 / DAOM BR144)</name>
    <name type="common">Pythium ultimum</name>
    <dbReference type="NCBI Taxonomy" id="431595"/>
    <lineage>
        <taxon>Eukaryota</taxon>
        <taxon>Sar</taxon>
        <taxon>Stramenopiles</taxon>
        <taxon>Oomycota</taxon>
        <taxon>Peronosporomycetes</taxon>
        <taxon>Pythiales</taxon>
        <taxon>Pythiaceae</taxon>
        <taxon>Globisporangium</taxon>
    </lineage>
</organism>
<feature type="compositionally biased region" description="Acidic residues" evidence="2">
    <location>
        <begin position="201"/>
        <end position="211"/>
    </location>
</feature>
<dbReference type="EMBL" id="GL376564">
    <property type="status" value="NOT_ANNOTATED_CDS"/>
    <property type="molecule type" value="Genomic_DNA"/>
</dbReference>
<keyword evidence="1" id="KW-0175">Coiled coil</keyword>
<dbReference type="VEuPathDB" id="FungiDB:PYU1_G004973"/>
<evidence type="ECO:0000256" key="1">
    <source>
        <dbReference type="SAM" id="Coils"/>
    </source>
</evidence>
<evidence type="ECO:0000313" key="4">
    <source>
        <dbReference type="Proteomes" id="UP000019132"/>
    </source>
</evidence>
<reference evidence="4" key="1">
    <citation type="journal article" date="2010" name="Genome Biol.">
        <title>Genome sequence of the necrotrophic plant pathogen Pythium ultimum reveals original pathogenicity mechanisms and effector repertoire.</title>
        <authorList>
            <person name="Levesque C.A."/>
            <person name="Brouwer H."/>
            <person name="Cano L."/>
            <person name="Hamilton J.P."/>
            <person name="Holt C."/>
            <person name="Huitema E."/>
            <person name="Raffaele S."/>
            <person name="Robideau G.P."/>
            <person name="Thines M."/>
            <person name="Win J."/>
            <person name="Zerillo M.M."/>
            <person name="Beakes G.W."/>
            <person name="Boore J.L."/>
            <person name="Busam D."/>
            <person name="Dumas B."/>
            <person name="Ferriera S."/>
            <person name="Fuerstenberg S.I."/>
            <person name="Gachon C.M."/>
            <person name="Gaulin E."/>
            <person name="Govers F."/>
            <person name="Grenville-Briggs L."/>
            <person name="Horner N."/>
            <person name="Hostetler J."/>
            <person name="Jiang R.H."/>
            <person name="Johnson J."/>
            <person name="Krajaejun T."/>
            <person name="Lin H."/>
            <person name="Meijer H.J."/>
            <person name="Moore B."/>
            <person name="Morris P."/>
            <person name="Phuntmart V."/>
            <person name="Puiu D."/>
            <person name="Shetty J."/>
            <person name="Stajich J.E."/>
            <person name="Tripathy S."/>
            <person name="Wawra S."/>
            <person name="van West P."/>
            <person name="Whitty B.R."/>
            <person name="Coutinho P.M."/>
            <person name="Henrissat B."/>
            <person name="Martin F."/>
            <person name="Thomas P.D."/>
            <person name="Tyler B.M."/>
            <person name="De Vries R.P."/>
            <person name="Kamoun S."/>
            <person name="Yandell M."/>
            <person name="Tisserat N."/>
            <person name="Buell C.R."/>
        </authorList>
    </citation>
    <scope>NUCLEOTIDE SEQUENCE</scope>
    <source>
        <strain evidence="4">DAOM:BR144</strain>
    </source>
</reference>
<name>K3WJ42_GLOUD</name>
<dbReference type="InParanoid" id="K3WJ42"/>
<proteinExistence type="predicted"/>
<accession>K3WJ42</accession>